<dbReference type="eggNOG" id="ENOG502TIRR">
    <property type="taxonomic scope" value="Eukaryota"/>
</dbReference>
<protein>
    <submittedName>
        <fullName evidence="2">Uncharacterized protein</fullName>
    </submittedName>
</protein>
<accession>A0A1I7T0C8</accession>
<dbReference type="Proteomes" id="UP000095282">
    <property type="component" value="Unplaced"/>
</dbReference>
<reference evidence="2" key="1">
    <citation type="submission" date="2016-11" db="UniProtKB">
        <authorList>
            <consortium name="WormBaseParasite"/>
        </authorList>
    </citation>
    <scope>IDENTIFICATION</scope>
</reference>
<name>A0A1I7T0C8_9PELO</name>
<dbReference type="AlphaFoldDB" id="A0A1I7T0C8"/>
<evidence type="ECO:0000313" key="2">
    <source>
        <dbReference type="WBParaSite" id="Csp11.Scaffold442.g1199.t1"/>
    </source>
</evidence>
<keyword evidence="1" id="KW-1185">Reference proteome</keyword>
<dbReference type="WBParaSite" id="Csp11.Scaffold442.g1199.t1">
    <property type="protein sequence ID" value="Csp11.Scaffold442.g1199.t1"/>
    <property type="gene ID" value="Csp11.Scaffold442.g1199"/>
</dbReference>
<organism evidence="1 2">
    <name type="scientific">Caenorhabditis tropicalis</name>
    <dbReference type="NCBI Taxonomy" id="1561998"/>
    <lineage>
        <taxon>Eukaryota</taxon>
        <taxon>Metazoa</taxon>
        <taxon>Ecdysozoa</taxon>
        <taxon>Nematoda</taxon>
        <taxon>Chromadorea</taxon>
        <taxon>Rhabditida</taxon>
        <taxon>Rhabditina</taxon>
        <taxon>Rhabditomorpha</taxon>
        <taxon>Rhabditoidea</taxon>
        <taxon>Rhabditidae</taxon>
        <taxon>Peloderinae</taxon>
        <taxon>Caenorhabditis</taxon>
    </lineage>
</organism>
<sequence>MNDQVGGFNERRLVLLLDDLDKNKNVGCVLKELAKLKIPETTARSFNVVERVTPFQTTPGLDKLVAIIIRKNKRMSELNRIRRVRFAEKKSKKAKIVIVSSSYASSDSQSSSGETPSFMTNAPTPAEFPLRYGPGLHHSAFSPFRIVHPKPIEPSPAVPPTVDVSQLRGLPYIQHLYQQVKKESVELSQVANPTVDQVLEEMNMVNFPTPSMLLSKLRR</sequence>
<evidence type="ECO:0000313" key="1">
    <source>
        <dbReference type="Proteomes" id="UP000095282"/>
    </source>
</evidence>
<proteinExistence type="predicted"/>